<name>A0A5M3MDH9_CONPW</name>
<sequence length="132" mass="15159">MATLDRNATSIIDQLQSATARQRKVIQQMHAEQAKLLADLVEVRRERDAFRNEAAGFRRDLAEMHNRYDEVVTEYLDIKRERLQLLCSRSTSESNDKYNGHADNGTRTPDRASGTLKRQRSGTKVIILSLAW</sequence>
<dbReference type="KEGG" id="cput:CONPUDRAFT_75960"/>
<proteinExistence type="predicted"/>
<dbReference type="RefSeq" id="XP_007772433.1">
    <property type="nucleotide sequence ID" value="XM_007774243.1"/>
</dbReference>
<comment type="caution">
    <text evidence="3">The sequence shown here is derived from an EMBL/GenBank/DDBJ whole genome shotgun (WGS) entry which is preliminary data.</text>
</comment>
<feature type="region of interest" description="Disordered" evidence="2">
    <location>
        <begin position="89"/>
        <end position="118"/>
    </location>
</feature>
<evidence type="ECO:0000313" key="3">
    <source>
        <dbReference type="EMBL" id="EIW77173.1"/>
    </source>
</evidence>
<dbReference type="GeneID" id="19209449"/>
<keyword evidence="1" id="KW-0175">Coiled coil</keyword>
<evidence type="ECO:0000313" key="4">
    <source>
        <dbReference type="Proteomes" id="UP000053558"/>
    </source>
</evidence>
<dbReference type="AlphaFoldDB" id="A0A5M3MDH9"/>
<dbReference type="EMBL" id="JH711584">
    <property type="protein sequence ID" value="EIW77173.1"/>
    <property type="molecule type" value="Genomic_DNA"/>
</dbReference>
<gene>
    <name evidence="3" type="ORF">CONPUDRAFT_75960</name>
</gene>
<evidence type="ECO:0000256" key="1">
    <source>
        <dbReference type="SAM" id="Coils"/>
    </source>
</evidence>
<accession>A0A5M3MDH9</accession>
<organism evidence="3 4">
    <name type="scientific">Coniophora puteana (strain RWD-64-598)</name>
    <name type="common">Brown rot fungus</name>
    <dbReference type="NCBI Taxonomy" id="741705"/>
    <lineage>
        <taxon>Eukaryota</taxon>
        <taxon>Fungi</taxon>
        <taxon>Dikarya</taxon>
        <taxon>Basidiomycota</taxon>
        <taxon>Agaricomycotina</taxon>
        <taxon>Agaricomycetes</taxon>
        <taxon>Agaricomycetidae</taxon>
        <taxon>Boletales</taxon>
        <taxon>Coniophorineae</taxon>
        <taxon>Coniophoraceae</taxon>
        <taxon>Coniophora</taxon>
    </lineage>
</organism>
<feature type="coiled-coil region" evidence="1">
    <location>
        <begin position="26"/>
        <end position="53"/>
    </location>
</feature>
<reference evidence="4" key="1">
    <citation type="journal article" date="2012" name="Science">
        <title>The Paleozoic origin of enzymatic lignin decomposition reconstructed from 31 fungal genomes.</title>
        <authorList>
            <person name="Floudas D."/>
            <person name="Binder M."/>
            <person name="Riley R."/>
            <person name="Barry K."/>
            <person name="Blanchette R.A."/>
            <person name="Henrissat B."/>
            <person name="Martinez A.T."/>
            <person name="Otillar R."/>
            <person name="Spatafora J.W."/>
            <person name="Yadav J.S."/>
            <person name="Aerts A."/>
            <person name="Benoit I."/>
            <person name="Boyd A."/>
            <person name="Carlson A."/>
            <person name="Copeland A."/>
            <person name="Coutinho P.M."/>
            <person name="de Vries R.P."/>
            <person name="Ferreira P."/>
            <person name="Findley K."/>
            <person name="Foster B."/>
            <person name="Gaskell J."/>
            <person name="Glotzer D."/>
            <person name="Gorecki P."/>
            <person name="Heitman J."/>
            <person name="Hesse C."/>
            <person name="Hori C."/>
            <person name="Igarashi K."/>
            <person name="Jurgens J.A."/>
            <person name="Kallen N."/>
            <person name="Kersten P."/>
            <person name="Kohler A."/>
            <person name="Kuees U."/>
            <person name="Kumar T.K.A."/>
            <person name="Kuo A."/>
            <person name="LaButti K."/>
            <person name="Larrondo L.F."/>
            <person name="Lindquist E."/>
            <person name="Ling A."/>
            <person name="Lombard V."/>
            <person name="Lucas S."/>
            <person name="Lundell T."/>
            <person name="Martin R."/>
            <person name="McLaughlin D.J."/>
            <person name="Morgenstern I."/>
            <person name="Morin E."/>
            <person name="Murat C."/>
            <person name="Nagy L.G."/>
            <person name="Nolan M."/>
            <person name="Ohm R.A."/>
            <person name="Patyshakuliyeva A."/>
            <person name="Rokas A."/>
            <person name="Ruiz-Duenas F.J."/>
            <person name="Sabat G."/>
            <person name="Salamov A."/>
            <person name="Samejima M."/>
            <person name="Schmutz J."/>
            <person name="Slot J.C."/>
            <person name="St John F."/>
            <person name="Stenlid J."/>
            <person name="Sun H."/>
            <person name="Sun S."/>
            <person name="Syed K."/>
            <person name="Tsang A."/>
            <person name="Wiebenga A."/>
            <person name="Young D."/>
            <person name="Pisabarro A."/>
            <person name="Eastwood D.C."/>
            <person name="Martin F."/>
            <person name="Cullen D."/>
            <person name="Grigoriev I.V."/>
            <person name="Hibbett D.S."/>
        </authorList>
    </citation>
    <scope>NUCLEOTIDE SEQUENCE [LARGE SCALE GENOMIC DNA]</scope>
    <source>
        <strain evidence="4">RWD-64-598 SS2</strain>
    </source>
</reference>
<dbReference type="Proteomes" id="UP000053558">
    <property type="component" value="Unassembled WGS sequence"/>
</dbReference>
<dbReference type="OrthoDB" id="2689666at2759"/>
<dbReference type="OMA" id="FLEARCH"/>
<protein>
    <submittedName>
        <fullName evidence="3">Uncharacterized protein</fullName>
    </submittedName>
</protein>
<evidence type="ECO:0000256" key="2">
    <source>
        <dbReference type="SAM" id="MobiDB-lite"/>
    </source>
</evidence>
<keyword evidence="4" id="KW-1185">Reference proteome</keyword>